<reference evidence="13 14" key="1">
    <citation type="journal article" date="2017" name="ISME J.">
        <title>An acid-tolerant ammonia-oxidizing ?-proteobacterium from soil.</title>
        <authorList>
            <person name="Hayatsu M."/>
            <person name="Tago K."/>
            <person name="Uchiyama I."/>
            <person name="Toyoda A."/>
            <person name="Wang Y."/>
            <person name="Shimomura Y."/>
            <person name="Okubo T."/>
            <person name="Kurisu F."/>
            <person name="Hirono Y."/>
            <person name="Nonaka K."/>
            <person name="Akiyama H."/>
            <person name="Itoh T."/>
            <person name="Takami H."/>
        </authorList>
    </citation>
    <scope>NUCLEOTIDE SEQUENCE [LARGE SCALE GENOMIC DNA]</scope>
    <source>
        <strain evidence="13 14">TAO100</strain>
    </source>
</reference>
<evidence type="ECO:0000256" key="6">
    <source>
        <dbReference type="ARBA" id="ARBA00023239"/>
    </source>
</evidence>
<dbReference type="PANTHER" id="PTHR42743:SF2">
    <property type="entry name" value="AMINODEOXYCHORISMATE LYASE"/>
    <property type="match status" value="1"/>
</dbReference>
<dbReference type="InterPro" id="IPR036038">
    <property type="entry name" value="Aminotransferase-like"/>
</dbReference>
<evidence type="ECO:0000256" key="5">
    <source>
        <dbReference type="ARBA" id="ARBA00022909"/>
    </source>
</evidence>
<evidence type="ECO:0000256" key="7">
    <source>
        <dbReference type="ARBA" id="ARBA00035633"/>
    </source>
</evidence>
<evidence type="ECO:0000256" key="4">
    <source>
        <dbReference type="ARBA" id="ARBA00022898"/>
    </source>
</evidence>
<dbReference type="Gene3D" id="3.20.10.10">
    <property type="entry name" value="D-amino Acid Aminotransferase, subunit A, domain 2"/>
    <property type="match status" value="1"/>
</dbReference>
<organism evidence="13 14">
    <name type="scientific">Candidatus Nitrosoglobus terrae</name>
    <dbReference type="NCBI Taxonomy" id="1630141"/>
    <lineage>
        <taxon>Bacteria</taxon>
        <taxon>Pseudomonadati</taxon>
        <taxon>Pseudomonadota</taxon>
        <taxon>Gammaproteobacteria</taxon>
        <taxon>Chromatiales</taxon>
        <taxon>Chromatiaceae</taxon>
        <taxon>Candidatus Nitrosoglobus</taxon>
    </lineage>
</organism>
<comment type="pathway">
    <text evidence="7">Cofactor biosynthesis; tetrahydrofolate biosynthesis; 4-aminobenzoate from chorismate: step 2/2.</text>
</comment>
<evidence type="ECO:0000313" key="14">
    <source>
        <dbReference type="Proteomes" id="UP000243679"/>
    </source>
</evidence>
<comment type="function">
    <text evidence="10">Involved in the biosynthesis of p-aminobenzoate (PABA), a precursor of tetrahydrofolate. Converts 4-amino-4-deoxychorismate into 4-aminobenzoate (PABA) and pyruvate.</text>
</comment>
<dbReference type="InterPro" id="IPR050571">
    <property type="entry name" value="Class-IV_PLP-Dep_Aminotrnsfr"/>
</dbReference>
<dbReference type="GO" id="GO:0008153">
    <property type="term" value="P:4-aminobenzoate biosynthetic process"/>
    <property type="evidence" value="ECO:0007669"/>
    <property type="project" value="UniProtKB-UniRule"/>
</dbReference>
<dbReference type="GO" id="GO:0046656">
    <property type="term" value="P:folic acid biosynthetic process"/>
    <property type="evidence" value="ECO:0007669"/>
    <property type="project" value="UniProtKB-KW"/>
</dbReference>
<keyword evidence="5" id="KW-0289">Folate biosynthesis</keyword>
<dbReference type="NCBIfam" id="TIGR03461">
    <property type="entry name" value="pabC_Proteo"/>
    <property type="match status" value="1"/>
</dbReference>
<dbReference type="EC" id="4.1.3.38" evidence="8 12"/>
<dbReference type="InterPro" id="IPR043132">
    <property type="entry name" value="BCAT-like_C"/>
</dbReference>
<evidence type="ECO:0000256" key="11">
    <source>
        <dbReference type="ARBA" id="ARBA00069174"/>
    </source>
</evidence>
<evidence type="ECO:0000313" key="13">
    <source>
        <dbReference type="EMBL" id="BAW80412.1"/>
    </source>
</evidence>
<dbReference type="InterPro" id="IPR017824">
    <property type="entry name" value="Aminodeoxychorismate_lyase_IV"/>
</dbReference>
<evidence type="ECO:0000256" key="9">
    <source>
        <dbReference type="ARBA" id="ARBA00049529"/>
    </source>
</evidence>
<name>A0A1Q2SMR7_9GAMM</name>
<evidence type="ECO:0000256" key="3">
    <source>
        <dbReference type="ARBA" id="ARBA00011738"/>
    </source>
</evidence>
<dbReference type="EMBL" id="AP014836">
    <property type="protein sequence ID" value="BAW80412.1"/>
    <property type="molecule type" value="Genomic_DNA"/>
</dbReference>
<keyword evidence="14" id="KW-1185">Reference proteome</keyword>
<dbReference type="Gene3D" id="3.30.470.10">
    <property type="match status" value="1"/>
</dbReference>
<evidence type="ECO:0000256" key="10">
    <source>
        <dbReference type="ARBA" id="ARBA00054027"/>
    </source>
</evidence>
<dbReference type="NCBIfam" id="NF004761">
    <property type="entry name" value="PRK06092.1"/>
    <property type="match status" value="1"/>
</dbReference>
<evidence type="ECO:0000256" key="2">
    <source>
        <dbReference type="ARBA" id="ARBA00009320"/>
    </source>
</evidence>
<evidence type="ECO:0000256" key="1">
    <source>
        <dbReference type="ARBA" id="ARBA00001933"/>
    </source>
</evidence>
<dbReference type="AlphaFoldDB" id="A0A1Q2SMR7"/>
<dbReference type="GO" id="GO:0030170">
    <property type="term" value="F:pyridoxal phosphate binding"/>
    <property type="evidence" value="ECO:0007669"/>
    <property type="project" value="InterPro"/>
</dbReference>
<dbReference type="InterPro" id="IPR043131">
    <property type="entry name" value="BCAT-like_N"/>
</dbReference>
<comment type="similarity">
    <text evidence="2">Belongs to the class-IV pyridoxal-phosphate-dependent aminotransferase family.</text>
</comment>
<evidence type="ECO:0000256" key="12">
    <source>
        <dbReference type="NCBIfam" id="TIGR03461"/>
    </source>
</evidence>
<comment type="catalytic activity">
    <reaction evidence="9">
        <text>4-amino-4-deoxychorismate = 4-aminobenzoate + pyruvate + H(+)</text>
        <dbReference type="Rhea" id="RHEA:16201"/>
        <dbReference type="ChEBI" id="CHEBI:15361"/>
        <dbReference type="ChEBI" id="CHEBI:15378"/>
        <dbReference type="ChEBI" id="CHEBI:17836"/>
        <dbReference type="ChEBI" id="CHEBI:58406"/>
        <dbReference type="EC" id="4.1.3.38"/>
    </reaction>
</comment>
<keyword evidence="4" id="KW-0663">Pyridoxal phosphate</keyword>
<dbReference type="RefSeq" id="WP_231910596.1">
    <property type="nucleotide sequence ID" value="NZ_AP014836.1"/>
</dbReference>
<dbReference type="KEGG" id="ntt:TAO_1042"/>
<dbReference type="SUPFAM" id="SSF56752">
    <property type="entry name" value="D-aminoacid aminotransferase-like PLP-dependent enzymes"/>
    <property type="match status" value="1"/>
</dbReference>
<dbReference type="Proteomes" id="UP000243679">
    <property type="component" value="Chromosome"/>
</dbReference>
<dbReference type="InterPro" id="IPR001544">
    <property type="entry name" value="Aminotrans_IV"/>
</dbReference>
<dbReference type="CDD" id="cd01559">
    <property type="entry name" value="ADCL_like"/>
    <property type="match status" value="1"/>
</dbReference>
<evidence type="ECO:0000256" key="8">
    <source>
        <dbReference type="ARBA" id="ARBA00035676"/>
    </source>
</evidence>
<gene>
    <name evidence="13" type="ORF">TAO_1042</name>
</gene>
<comment type="subunit">
    <text evidence="3">Homodimer.</text>
</comment>
<dbReference type="FunFam" id="3.20.10.10:FF:000002">
    <property type="entry name" value="D-alanine aminotransferase"/>
    <property type="match status" value="1"/>
</dbReference>
<accession>A0A1Q2SMR7</accession>
<protein>
    <recommendedName>
        <fullName evidence="11 12">Aminodeoxychorismate lyase</fullName>
        <ecNumber evidence="8 12">4.1.3.38</ecNumber>
    </recommendedName>
</protein>
<dbReference type="GO" id="GO:0008696">
    <property type="term" value="F:4-amino-4-deoxychorismate lyase activity"/>
    <property type="evidence" value="ECO:0007669"/>
    <property type="project" value="UniProtKB-UniRule"/>
</dbReference>
<keyword evidence="6 13" id="KW-0456">Lyase</keyword>
<proteinExistence type="inferred from homology"/>
<dbReference type="PANTHER" id="PTHR42743">
    <property type="entry name" value="AMINO-ACID AMINOTRANSFERASE"/>
    <property type="match status" value="1"/>
</dbReference>
<dbReference type="Pfam" id="PF01063">
    <property type="entry name" value="Aminotran_4"/>
    <property type="match status" value="1"/>
</dbReference>
<sequence>MALPLIPLKVLVNGQISHKISIADRGLQYGDGLFETIAIYKESPILYELHLKRLEAGCYRLSLPLPKRETLNKEITTLCQGISRGVLKIIVTRGVSDRGYQPQPQSQSTRILSIHPWPDYPTISSEYGIRLRVCNTPLGRNSYLAGIKHLNRLEQVLARNEWIDPGISEGLMLDSQNNIISGTMSNLFIAKNGDLQTPDLSYCGVAGVMRKFILNQALALGIMAKIQPLTLVDITRAEEIFICNSLIGLWPVRSLNNIQYPLGSLTQRLRNLISAQLFCR</sequence>
<dbReference type="GO" id="GO:0005829">
    <property type="term" value="C:cytosol"/>
    <property type="evidence" value="ECO:0007669"/>
    <property type="project" value="TreeGrafter"/>
</dbReference>
<comment type="cofactor">
    <cofactor evidence="1">
        <name>pyridoxal 5'-phosphate</name>
        <dbReference type="ChEBI" id="CHEBI:597326"/>
    </cofactor>
</comment>